<dbReference type="InterPro" id="IPR039569">
    <property type="entry name" value="FAS1-like_DH_region"/>
</dbReference>
<keyword evidence="4" id="KW-1185">Reference proteome</keyword>
<evidence type="ECO:0000313" key="4">
    <source>
        <dbReference type="Proteomes" id="UP000549695"/>
    </source>
</evidence>
<dbReference type="HAMAP" id="MF_00799">
    <property type="entry name" value="UPF0336"/>
    <property type="match status" value="1"/>
</dbReference>
<dbReference type="InterPro" id="IPR050965">
    <property type="entry name" value="UPF0336/Enoyl-CoA_hydratase"/>
</dbReference>
<feature type="domain" description="FAS1-like dehydratase" evidence="2">
    <location>
        <begin position="5"/>
        <end position="136"/>
    </location>
</feature>
<comment type="caution">
    <text evidence="3">The sequence shown here is derived from an EMBL/GenBank/DDBJ whole genome shotgun (WGS) entry which is preliminary data.</text>
</comment>
<dbReference type="RefSeq" id="WP_178375966.1">
    <property type="nucleotide sequence ID" value="NZ_BAAAJZ010000003.1"/>
</dbReference>
<evidence type="ECO:0000313" key="3">
    <source>
        <dbReference type="EMBL" id="NYG03510.1"/>
    </source>
</evidence>
<dbReference type="PIRSF" id="PIRSF018072">
    <property type="entry name" value="UCP018072"/>
    <property type="match status" value="1"/>
</dbReference>
<dbReference type="InterPro" id="IPR016709">
    <property type="entry name" value="HadA-like"/>
</dbReference>
<reference evidence="3 4" key="1">
    <citation type="submission" date="2020-07" db="EMBL/GenBank/DDBJ databases">
        <title>Sequencing the genomes of 1000 actinobacteria strains.</title>
        <authorList>
            <person name="Klenk H.-P."/>
        </authorList>
    </citation>
    <scope>NUCLEOTIDE SEQUENCE [LARGE SCALE GENOMIC DNA]</scope>
    <source>
        <strain evidence="3 4">DSM 44749</strain>
    </source>
</reference>
<dbReference type="Pfam" id="PF13452">
    <property type="entry name" value="FAS1_DH_region"/>
    <property type="match status" value="1"/>
</dbReference>
<comment type="similarity">
    <text evidence="1">Belongs to the UPF0336 family.</text>
</comment>
<dbReference type="AlphaFoldDB" id="A0A852W4V4"/>
<dbReference type="EMBL" id="JACCCZ010000001">
    <property type="protein sequence ID" value="NYG03510.1"/>
    <property type="molecule type" value="Genomic_DNA"/>
</dbReference>
<dbReference type="PANTHER" id="PTHR43437:SF3">
    <property type="entry name" value="HYDROXYACYL-THIOESTER DEHYDRATASE TYPE 2, MITOCHONDRIAL"/>
    <property type="match status" value="1"/>
</dbReference>
<gene>
    <name evidence="3" type="ORF">HDA37_003795</name>
</gene>
<dbReference type="Gene3D" id="3.10.129.10">
    <property type="entry name" value="Hotdog Thioesterase"/>
    <property type="match status" value="1"/>
</dbReference>
<sequence length="155" mass="16761">MVDQSWVGHSSDPVGPYQVGREKIREFAVAIGDGDPLFRDVDAARAAGHADLVAPPTFPTCFTMPVIEGFLREPAFGWDYTRMVHGDQRITFRRPVVAGDELTTVLHVDELRTRAGNHMLTLRCEVTDAAGEPVATTHSMLVSPAGEDTGGEGDA</sequence>
<dbReference type="CDD" id="cd03441">
    <property type="entry name" value="R_hydratase_like"/>
    <property type="match status" value="1"/>
</dbReference>
<proteinExistence type="inferred from homology"/>
<dbReference type="GeneID" id="98053501"/>
<evidence type="ECO:0000256" key="1">
    <source>
        <dbReference type="HAMAP-Rule" id="MF_00799"/>
    </source>
</evidence>
<dbReference type="PANTHER" id="PTHR43437">
    <property type="entry name" value="HYDROXYACYL-THIOESTER DEHYDRATASE TYPE 2, MITOCHONDRIAL-RELATED"/>
    <property type="match status" value="1"/>
</dbReference>
<evidence type="ECO:0000259" key="2">
    <source>
        <dbReference type="Pfam" id="PF13452"/>
    </source>
</evidence>
<dbReference type="Proteomes" id="UP000549695">
    <property type="component" value="Unassembled WGS sequence"/>
</dbReference>
<accession>A0A852W4V4</accession>
<name>A0A852W4V4_PSEA5</name>
<dbReference type="SUPFAM" id="SSF54637">
    <property type="entry name" value="Thioesterase/thiol ester dehydrase-isomerase"/>
    <property type="match status" value="1"/>
</dbReference>
<protein>
    <recommendedName>
        <fullName evidence="1">UPF0336 protein HDA37_003795</fullName>
    </recommendedName>
</protein>
<dbReference type="InterPro" id="IPR029069">
    <property type="entry name" value="HotDog_dom_sf"/>
</dbReference>
<organism evidence="3 4">
    <name type="scientific">Pseudonocardia alni</name>
    <name type="common">Amycolata alni</name>
    <dbReference type="NCBI Taxonomy" id="33907"/>
    <lineage>
        <taxon>Bacteria</taxon>
        <taxon>Bacillati</taxon>
        <taxon>Actinomycetota</taxon>
        <taxon>Actinomycetes</taxon>
        <taxon>Pseudonocardiales</taxon>
        <taxon>Pseudonocardiaceae</taxon>
        <taxon>Pseudonocardia</taxon>
    </lineage>
</organism>
<dbReference type="GO" id="GO:0019171">
    <property type="term" value="F:(3R)-hydroxyacyl-[acyl-carrier-protein] dehydratase activity"/>
    <property type="evidence" value="ECO:0007669"/>
    <property type="project" value="TreeGrafter"/>
</dbReference>
<dbReference type="GO" id="GO:0006633">
    <property type="term" value="P:fatty acid biosynthetic process"/>
    <property type="evidence" value="ECO:0007669"/>
    <property type="project" value="TreeGrafter"/>
</dbReference>